<dbReference type="AlphaFoldDB" id="A0A386WYK4"/>
<dbReference type="Proteomes" id="UP000267804">
    <property type="component" value="Chromosome"/>
</dbReference>
<gene>
    <name evidence="3" type="ORF">CSH63_29315</name>
</gene>
<dbReference type="Gene3D" id="1.10.260.40">
    <property type="entry name" value="lambda repressor-like DNA-binding domains"/>
    <property type="match status" value="1"/>
</dbReference>
<name>A0A386WYK4_9ACTN</name>
<dbReference type="PROSITE" id="PS50943">
    <property type="entry name" value="HTH_CROC1"/>
    <property type="match status" value="1"/>
</dbReference>
<protein>
    <recommendedName>
        <fullName evidence="2">HTH cro/C1-type domain-containing protein</fullName>
    </recommendedName>
</protein>
<accession>A0A386WYK4</accession>
<dbReference type="Pfam" id="PF13560">
    <property type="entry name" value="HTH_31"/>
    <property type="match status" value="1"/>
</dbReference>
<evidence type="ECO:0000313" key="3">
    <source>
        <dbReference type="EMBL" id="AYF31474.1"/>
    </source>
</evidence>
<evidence type="ECO:0000313" key="4">
    <source>
        <dbReference type="Proteomes" id="UP000267804"/>
    </source>
</evidence>
<proteinExistence type="predicted"/>
<reference evidence="3 4" key="1">
    <citation type="submission" date="2017-10" db="EMBL/GenBank/DDBJ databases">
        <title>Integration of genomic and chemical information greatly accelerates assignment of the full stereostructure of myelolactone, a potent inhibitor of myeloma from a marine-derived Micromonospora.</title>
        <authorList>
            <person name="Kim M.C."/>
            <person name="Machado H."/>
            <person name="Jensen P.R."/>
            <person name="Fenical W."/>
        </authorList>
    </citation>
    <scope>NUCLEOTIDE SEQUENCE [LARGE SCALE GENOMIC DNA]</scope>
    <source>
        <strain evidence="3 4">CNY-010</strain>
    </source>
</reference>
<dbReference type="InterPro" id="IPR001387">
    <property type="entry name" value="Cro/C1-type_HTH"/>
</dbReference>
<dbReference type="InterPro" id="IPR010982">
    <property type="entry name" value="Lambda_DNA-bd_dom_sf"/>
</dbReference>
<feature type="compositionally biased region" description="Low complexity" evidence="1">
    <location>
        <begin position="11"/>
        <end position="34"/>
    </location>
</feature>
<dbReference type="RefSeq" id="WP_120573007.1">
    <property type="nucleotide sequence ID" value="NZ_CP024087.1"/>
</dbReference>
<dbReference type="GO" id="GO:0003677">
    <property type="term" value="F:DNA binding"/>
    <property type="evidence" value="ECO:0007669"/>
    <property type="project" value="InterPro"/>
</dbReference>
<dbReference type="KEGG" id="mtua:CSH63_29315"/>
<evidence type="ECO:0000259" key="2">
    <source>
        <dbReference type="PROSITE" id="PS50943"/>
    </source>
</evidence>
<sequence length="188" mass="19989">MRPRRAAVTRPPGLGSSGSSHAAAPVTPVAARTRGIPAPDEQARLRGSLGAALRRARAERRLSQRSLAALTGCHPRTVERLEAGQIRPTTAMVAALAHALAVPPGCSPPGRREQMETLRVELAAAAGPSLVPSTAGGARRRRRRLRKARLAASAVAVPILRAQHGLRPQRQAAREVPPDVARAVRRFR</sequence>
<dbReference type="SMART" id="SM00530">
    <property type="entry name" value="HTH_XRE"/>
    <property type="match status" value="1"/>
</dbReference>
<feature type="domain" description="HTH cro/C1-type" evidence="2">
    <location>
        <begin position="53"/>
        <end position="107"/>
    </location>
</feature>
<evidence type="ECO:0000256" key="1">
    <source>
        <dbReference type="SAM" id="MobiDB-lite"/>
    </source>
</evidence>
<feature type="region of interest" description="Disordered" evidence="1">
    <location>
        <begin position="1"/>
        <end position="42"/>
    </location>
</feature>
<organism evidence="3 4">
    <name type="scientific">Micromonospora tulbaghiae</name>
    <dbReference type="NCBI Taxonomy" id="479978"/>
    <lineage>
        <taxon>Bacteria</taxon>
        <taxon>Bacillati</taxon>
        <taxon>Actinomycetota</taxon>
        <taxon>Actinomycetes</taxon>
        <taxon>Micromonosporales</taxon>
        <taxon>Micromonosporaceae</taxon>
        <taxon>Micromonospora</taxon>
    </lineage>
</organism>
<dbReference type="EMBL" id="CP024087">
    <property type="protein sequence ID" value="AYF31474.1"/>
    <property type="molecule type" value="Genomic_DNA"/>
</dbReference>
<dbReference type="SUPFAM" id="SSF47413">
    <property type="entry name" value="lambda repressor-like DNA-binding domains"/>
    <property type="match status" value="1"/>
</dbReference>